<evidence type="ECO:0008006" key="8">
    <source>
        <dbReference type="Google" id="ProtNLM"/>
    </source>
</evidence>
<dbReference type="EMBL" id="CATVXE010000012">
    <property type="protein sequence ID" value="CAJ0686961.1"/>
    <property type="molecule type" value="Genomic_DNA"/>
</dbReference>
<evidence type="ECO:0000256" key="2">
    <source>
        <dbReference type="ARBA" id="ARBA00022723"/>
    </source>
</evidence>
<comment type="caution">
    <text evidence="4">The sequence shown here is derived from an EMBL/GenBank/DDBJ whole genome shotgun (WGS) entry which is preliminary data.</text>
</comment>
<feature type="binding site" evidence="3">
    <location>
        <position position="133"/>
    </location>
    <ligand>
        <name>a divalent metal cation</name>
        <dbReference type="ChEBI" id="CHEBI:60240"/>
    </ligand>
</feature>
<evidence type="ECO:0000313" key="6">
    <source>
        <dbReference type="Proteomes" id="UP001190002"/>
    </source>
</evidence>
<name>A0AAD2ARL7_9RALS</name>
<keyword evidence="2 3" id="KW-0479">Metal-binding</keyword>
<dbReference type="SUPFAM" id="SSF109854">
    <property type="entry name" value="DinB/YfiT-like putative metalloenzymes"/>
    <property type="match status" value="1"/>
</dbReference>
<evidence type="ECO:0000256" key="1">
    <source>
        <dbReference type="ARBA" id="ARBA00008635"/>
    </source>
</evidence>
<evidence type="ECO:0000313" key="4">
    <source>
        <dbReference type="EMBL" id="CAJ0686961.1"/>
    </source>
</evidence>
<dbReference type="PANTHER" id="PTHR37302">
    <property type="entry name" value="SLR1116 PROTEIN"/>
    <property type="match status" value="1"/>
</dbReference>
<dbReference type="Gene3D" id="1.20.120.450">
    <property type="entry name" value="dinb family like domain"/>
    <property type="match status" value="1"/>
</dbReference>
<keyword evidence="7" id="KW-1185">Reference proteome</keyword>
<dbReference type="Proteomes" id="UP001190002">
    <property type="component" value="Unassembled WGS sequence"/>
</dbReference>
<gene>
    <name evidence="5" type="ORF">R77569_02810</name>
    <name evidence="4" type="ORF">R77591_03002</name>
</gene>
<dbReference type="InterPro" id="IPR007837">
    <property type="entry name" value="DinB"/>
</dbReference>
<accession>A0AAD2ARL7</accession>
<dbReference type="RefSeq" id="WP_096744273.1">
    <property type="nucleotide sequence ID" value="NZ_CATVXE010000012.1"/>
</dbReference>
<dbReference type="InterPro" id="IPR034660">
    <property type="entry name" value="DinB/YfiT-like"/>
</dbReference>
<dbReference type="Pfam" id="PF05163">
    <property type="entry name" value="DinB"/>
    <property type="match status" value="1"/>
</dbReference>
<evidence type="ECO:0000313" key="7">
    <source>
        <dbReference type="Proteomes" id="UP001190452"/>
    </source>
</evidence>
<reference evidence="4 7" key="1">
    <citation type="submission" date="2023-07" db="EMBL/GenBank/DDBJ databases">
        <authorList>
            <person name="Peeters C."/>
        </authorList>
    </citation>
    <scope>NUCLEOTIDE SEQUENCE</scope>
    <source>
        <strain evidence="5 7">R-77569</strain>
        <strain evidence="4">R-77591</strain>
    </source>
</reference>
<dbReference type="EMBL" id="CAUDKV010000011">
    <property type="protein sequence ID" value="CAJ0876543.1"/>
    <property type="molecule type" value="Genomic_DNA"/>
</dbReference>
<dbReference type="Proteomes" id="UP001190452">
    <property type="component" value="Unassembled WGS sequence"/>
</dbReference>
<dbReference type="AlphaFoldDB" id="A0AAD2ARL7"/>
<feature type="binding site" evidence="3">
    <location>
        <position position="129"/>
    </location>
    <ligand>
        <name>a divalent metal cation</name>
        <dbReference type="ChEBI" id="CHEBI:60240"/>
    </ligand>
</feature>
<evidence type="ECO:0000256" key="3">
    <source>
        <dbReference type="PIRSR" id="PIRSR607837-1"/>
    </source>
</evidence>
<sequence length="169" mass="19135">MSHPPYTQLLAIKQWADRGLYDAVRRQFDQLSNEDATLMLRILDHVHTVDRIFQHHLQGLPHPFAAPRSEKLPELSTLAQHAQQVDDWYVSYAQTVTQAKLDEPLEFTFTSGKPARMRRGEILLHVCLHGTYHRGNAGALLQLRGLTPSRDAITDFLEDTASAPPLAFS</sequence>
<evidence type="ECO:0000313" key="5">
    <source>
        <dbReference type="EMBL" id="CAJ0876543.1"/>
    </source>
</evidence>
<proteinExistence type="inferred from homology"/>
<protein>
    <recommendedName>
        <fullName evidence="8">Damage-inducible protein DinB</fullName>
    </recommendedName>
</protein>
<organism evidence="4 6">
    <name type="scientific">Ralstonia mannitolilytica</name>
    <dbReference type="NCBI Taxonomy" id="105219"/>
    <lineage>
        <taxon>Bacteria</taxon>
        <taxon>Pseudomonadati</taxon>
        <taxon>Pseudomonadota</taxon>
        <taxon>Betaproteobacteria</taxon>
        <taxon>Burkholderiales</taxon>
        <taxon>Burkholderiaceae</taxon>
        <taxon>Ralstonia</taxon>
    </lineage>
</organism>
<dbReference type="GO" id="GO:0046872">
    <property type="term" value="F:metal ion binding"/>
    <property type="evidence" value="ECO:0007669"/>
    <property type="project" value="UniProtKB-KW"/>
</dbReference>
<dbReference type="PANTHER" id="PTHR37302:SF1">
    <property type="entry name" value="PROTEIN DINB"/>
    <property type="match status" value="1"/>
</dbReference>
<comment type="similarity">
    <text evidence="1">Belongs to the DinB family.</text>
</comment>
<feature type="binding site" evidence="3">
    <location>
        <position position="45"/>
    </location>
    <ligand>
        <name>a divalent metal cation</name>
        <dbReference type="ChEBI" id="CHEBI:60240"/>
    </ligand>
</feature>